<evidence type="ECO:0000313" key="3">
    <source>
        <dbReference type="Proteomes" id="UP000324897"/>
    </source>
</evidence>
<protein>
    <submittedName>
        <fullName evidence="1">Uncharacterized protein</fullName>
    </submittedName>
</protein>
<sequence length="87" mass="9758">MLQRATLPLMMHLCIPWPAHKNREKSLALLRRGLLAVASVHTRKALNKSLFHGLFLLTCLLDIYQRLGGCLSVGNGFGRNTFENIAE</sequence>
<comment type="caution">
    <text evidence="1">The sequence shown here is derived from an EMBL/GenBank/DDBJ whole genome shotgun (WGS) entry which is preliminary data.</text>
</comment>
<evidence type="ECO:0000313" key="2">
    <source>
        <dbReference type="EMBL" id="TVU02562.1"/>
    </source>
</evidence>
<reference evidence="1 3" key="1">
    <citation type="journal article" date="2019" name="Sci. Rep.">
        <title>A high-quality genome of Eragrostis curvula grass provides insights into Poaceae evolution and supports new strategies to enhance forage quality.</title>
        <authorList>
            <person name="Carballo J."/>
            <person name="Santos B.A.C.M."/>
            <person name="Zappacosta D."/>
            <person name="Garbus I."/>
            <person name="Selva J.P."/>
            <person name="Gallo C.A."/>
            <person name="Diaz A."/>
            <person name="Albertini E."/>
            <person name="Caccamo M."/>
            <person name="Echenique V."/>
        </authorList>
    </citation>
    <scope>NUCLEOTIDE SEQUENCE [LARGE SCALE GENOMIC DNA]</scope>
    <source>
        <strain evidence="3">cv. Victoria</strain>
        <tissue evidence="1">Leaf</tissue>
    </source>
</reference>
<gene>
    <name evidence="1" type="ORF">EJB05_51933</name>
    <name evidence="2" type="ORF">EJB05_51972</name>
</gene>
<evidence type="ECO:0000313" key="1">
    <source>
        <dbReference type="EMBL" id="TVU02523.1"/>
    </source>
</evidence>
<dbReference type="EMBL" id="RWGY01000314">
    <property type="protein sequence ID" value="TVU02523.1"/>
    <property type="molecule type" value="Genomic_DNA"/>
</dbReference>
<dbReference type="Proteomes" id="UP000324897">
    <property type="component" value="Unassembled WGS sequence"/>
</dbReference>
<dbReference type="AlphaFoldDB" id="A0A5J9SU25"/>
<keyword evidence="3" id="KW-1185">Reference proteome</keyword>
<name>A0A5J9SU25_9POAL</name>
<accession>A0A5J9SU25</accession>
<dbReference type="Gramene" id="TVU02562">
    <property type="protein sequence ID" value="TVU02562"/>
    <property type="gene ID" value="EJB05_51972"/>
</dbReference>
<dbReference type="EMBL" id="RWGY01000314">
    <property type="protein sequence ID" value="TVU02562.1"/>
    <property type="molecule type" value="Genomic_DNA"/>
</dbReference>
<proteinExistence type="predicted"/>
<dbReference type="Gramene" id="TVU02523">
    <property type="protein sequence ID" value="TVU02523"/>
    <property type="gene ID" value="EJB05_51933"/>
</dbReference>
<organism evidence="1 3">
    <name type="scientific">Eragrostis curvula</name>
    <name type="common">weeping love grass</name>
    <dbReference type="NCBI Taxonomy" id="38414"/>
    <lineage>
        <taxon>Eukaryota</taxon>
        <taxon>Viridiplantae</taxon>
        <taxon>Streptophyta</taxon>
        <taxon>Embryophyta</taxon>
        <taxon>Tracheophyta</taxon>
        <taxon>Spermatophyta</taxon>
        <taxon>Magnoliopsida</taxon>
        <taxon>Liliopsida</taxon>
        <taxon>Poales</taxon>
        <taxon>Poaceae</taxon>
        <taxon>PACMAD clade</taxon>
        <taxon>Chloridoideae</taxon>
        <taxon>Eragrostideae</taxon>
        <taxon>Eragrostidinae</taxon>
        <taxon>Eragrostis</taxon>
    </lineage>
</organism>